<reference evidence="1" key="2">
    <citation type="journal article" date="2015" name="Data Brief">
        <title>Shoot transcriptome of the giant reed, Arundo donax.</title>
        <authorList>
            <person name="Barrero R.A."/>
            <person name="Guerrero F.D."/>
            <person name="Moolhuijzen P."/>
            <person name="Goolsby J.A."/>
            <person name="Tidwell J."/>
            <person name="Bellgard S.E."/>
            <person name="Bellgard M.I."/>
        </authorList>
    </citation>
    <scope>NUCLEOTIDE SEQUENCE</scope>
    <source>
        <tissue evidence="1">Shoot tissue taken approximately 20 cm above the soil surface</tissue>
    </source>
</reference>
<protein>
    <submittedName>
        <fullName evidence="1">Uncharacterized protein</fullName>
    </submittedName>
</protein>
<proteinExistence type="predicted"/>
<sequence length="76" mass="8605">MLRFISCQIGIHTFLEPGATRDYRPWWCAQQIRQEWGSTRIAVVEHRRDGVGGRLGCILHPRAVCRPPPTAPLTPA</sequence>
<dbReference type="AlphaFoldDB" id="A0A0A9E9K5"/>
<evidence type="ECO:0000313" key="1">
    <source>
        <dbReference type="EMBL" id="JAD96726.1"/>
    </source>
</evidence>
<organism evidence="1">
    <name type="scientific">Arundo donax</name>
    <name type="common">Giant reed</name>
    <name type="synonym">Donax arundinaceus</name>
    <dbReference type="NCBI Taxonomy" id="35708"/>
    <lineage>
        <taxon>Eukaryota</taxon>
        <taxon>Viridiplantae</taxon>
        <taxon>Streptophyta</taxon>
        <taxon>Embryophyta</taxon>
        <taxon>Tracheophyta</taxon>
        <taxon>Spermatophyta</taxon>
        <taxon>Magnoliopsida</taxon>
        <taxon>Liliopsida</taxon>
        <taxon>Poales</taxon>
        <taxon>Poaceae</taxon>
        <taxon>PACMAD clade</taxon>
        <taxon>Arundinoideae</taxon>
        <taxon>Arundineae</taxon>
        <taxon>Arundo</taxon>
    </lineage>
</organism>
<name>A0A0A9E9K5_ARUDO</name>
<reference evidence="1" key="1">
    <citation type="submission" date="2014-09" db="EMBL/GenBank/DDBJ databases">
        <authorList>
            <person name="Magalhaes I.L.F."/>
            <person name="Oliveira U."/>
            <person name="Santos F.R."/>
            <person name="Vidigal T.H.D.A."/>
            <person name="Brescovit A.D."/>
            <person name="Santos A.J."/>
        </authorList>
    </citation>
    <scope>NUCLEOTIDE SEQUENCE</scope>
    <source>
        <tissue evidence="1">Shoot tissue taken approximately 20 cm above the soil surface</tissue>
    </source>
</reference>
<dbReference type="EMBL" id="GBRH01201169">
    <property type="protein sequence ID" value="JAD96726.1"/>
    <property type="molecule type" value="Transcribed_RNA"/>
</dbReference>
<accession>A0A0A9E9K5</accession>